<dbReference type="Proteomes" id="UP000326950">
    <property type="component" value="Unassembled WGS sequence"/>
</dbReference>
<protein>
    <submittedName>
        <fullName evidence="1">Uncharacterized protein</fullName>
    </submittedName>
</protein>
<keyword evidence="2" id="KW-1185">Reference proteome</keyword>
<evidence type="ECO:0000313" key="1">
    <source>
        <dbReference type="EMBL" id="KAE8162323.1"/>
    </source>
</evidence>
<gene>
    <name evidence="1" type="ORF">BDV40DRAFT_163515</name>
</gene>
<organism evidence="1 2">
    <name type="scientific">Aspergillus tamarii</name>
    <dbReference type="NCBI Taxonomy" id="41984"/>
    <lineage>
        <taxon>Eukaryota</taxon>
        <taxon>Fungi</taxon>
        <taxon>Dikarya</taxon>
        <taxon>Ascomycota</taxon>
        <taxon>Pezizomycotina</taxon>
        <taxon>Eurotiomycetes</taxon>
        <taxon>Eurotiomycetidae</taxon>
        <taxon>Eurotiales</taxon>
        <taxon>Aspergillaceae</taxon>
        <taxon>Aspergillus</taxon>
        <taxon>Aspergillus subgen. Circumdati</taxon>
    </lineage>
</organism>
<name>A0A5N6UV70_ASPTM</name>
<dbReference type="AlphaFoldDB" id="A0A5N6UV70"/>
<reference evidence="1 2" key="1">
    <citation type="submission" date="2019-04" db="EMBL/GenBank/DDBJ databases">
        <title>Friends and foes A comparative genomics study of 23 Aspergillus species from section Flavi.</title>
        <authorList>
            <consortium name="DOE Joint Genome Institute"/>
            <person name="Kjaerbolling I."/>
            <person name="Vesth T."/>
            <person name="Frisvad J.C."/>
            <person name="Nybo J.L."/>
            <person name="Theobald S."/>
            <person name="Kildgaard S."/>
            <person name="Isbrandt T."/>
            <person name="Kuo A."/>
            <person name="Sato A."/>
            <person name="Lyhne E.K."/>
            <person name="Kogle M.E."/>
            <person name="Wiebenga A."/>
            <person name="Kun R.S."/>
            <person name="Lubbers R.J."/>
            <person name="Makela M.R."/>
            <person name="Barry K."/>
            <person name="Chovatia M."/>
            <person name="Clum A."/>
            <person name="Daum C."/>
            <person name="Haridas S."/>
            <person name="He G."/>
            <person name="LaButti K."/>
            <person name="Lipzen A."/>
            <person name="Mondo S."/>
            <person name="Riley R."/>
            <person name="Salamov A."/>
            <person name="Simmons B.A."/>
            <person name="Magnuson J.K."/>
            <person name="Henrissat B."/>
            <person name="Mortensen U.H."/>
            <person name="Larsen T.O."/>
            <person name="Devries R.P."/>
            <person name="Grigoriev I.V."/>
            <person name="Machida M."/>
            <person name="Baker S.E."/>
            <person name="Andersen M.R."/>
        </authorList>
    </citation>
    <scope>NUCLEOTIDE SEQUENCE [LARGE SCALE GENOMIC DNA]</scope>
    <source>
        <strain evidence="1 2">CBS 117626</strain>
    </source>
</reference>
<evidence type="ECO:0000313" key="2">
    <source>
        <dbReference type="Proteomes" id="UP000326950"/>
    </source>
</evidence>
<proteinExistence type="predicted"/>
<sequence>MDYSGTAQSMELGSPRARLHPFFIKFPLSSAAFLPILFLAYEVQFFLSLLYFLLSPACVIPSAGDYLHSSFTPH</sequence>
<dbReference type="EMBL" id="ML738630">
    <property type="protein sequence ID" value="KAE8162323.1"/>
    <property type="molecule type" value="Genomic_DNA"/>
</dbReference>
<accession>A0A5N6UV70</accession>